<keyword evidence="3" id="KW-1185">Reference proteome</keyword>
<feature type="transmembrane region" description="Helical" evidence="1">
    <location>
        <begin position="28"/>
        <end position="48"/>
    </location>
</feature>
<name>A0A8T3BXF9_DENNO</name>
<keyword evidence="1" id="KW-1133">Transmembrane helix</keyword>
<keyword evidence="1" id="KW-0472">Membrane</keyword>
<comment type="caution">
    <text evidence="2">The sequence shown here is derived from an EMBL/GenBank/DDBJ whole genome shotgun (WGS) entry which is preliminary data.</text>
</comment>
<organism evidence="2 3">
    <name type="scientific">Dendrobium nobile</name>
    <name type="common">Orchid</name>
    <dbReference type="NCBI Taxonomy" id="94219"/>
    <lineage>
        <taxon>Eukaryota</taxon>
        <taxon>Viridiplantae</taxon>
        <taxon>Streptophyta</taxon>
        <taxon>Embryophyta</taxon>
        <taxon>Tracheophyta</taxon>
        <taxon>Spermatophyta</taxon>
        <taxon>Magnoliopsida</taxon>
        <taxon>Liliopsida</taxon>
        <taxon>Asparagales</taxon>
        <taxon>Orchidaceae</taxon>
        <taxon>Epidendroideae</taxon>
        <taxon>Malaxideae</taxon>
        <taxon>Dendrobiinae</taxon>
        <taxon>Dendrobium</taxon>
    </lineage>
</organism>
<evidence type="ECO:0000313" key="2">
    <source>
        <dbReference type="EMBL" id="KAI0524012.1"/>
    </source>
</evidence>
<keyword evidence="1" id="KW-0812">Transmembrane</keyword>
<dbReference type="Proteomes" id="UP000829196">
    <property type="component" value="Unassembled WGS sequence"/>
</dbReference>
<gene>
    <name evidence="2" type="ORF">KFK09_003376</name>
</gene>
<dbReference type="PANTHER" id="PTHR33429">
    <property type="entry name" value="OS02G0708000 PROTEIN-RELATED"/>
    <property type="match status" value="1"/>
</dbReference>
<evidence type="ECO:0000313" key="3">
    <source>
        <dbReference type="Proteomes" id="UP000829196"/>
    </source>
</evidence>
<dbReference type="EMBL" id="JAGYWB010000004">
    <property type="protein sequence ID" value="KAI0524012.1"/>
    <property type="molecule type" value="Genomic_DNA"/>
</dbReference>
<proteinExistence type="predicted"/>
<dbReference type="OrthoDB" id="1738567at2759"/>
<accession>A0A8T3BXF9</accession>
<dbReference type="SMR" id="A0A8T3BXF9"/>
<protein>
    <submittedName>
        <fullName evidence="2">Uncharacterized protein</fullName>
    </submittedName>
</protein>
<reference evidence="2" key="1">
    <citation type="journal article" date="2022" name="Front. Genet.">
        <title>Chromosome-Scale Assembly of the Dendrobium nobile Genome Provides Insights Into the Molecular Mechanism of the Biosynthesis of the Medicinal Active Ingredient of Dendrobium.</title>
        <authorList>
            <person name="Xu Q."/>
            <person name="Niu S.-C."/>
            <person name="Li K.-L."/>
            <person name="Zheng P.-J."/>
            <person name="Zhang X.-J."/>
            <person name="Jia Y."/>
            <person name="Liu Y."/>
            <person name="Niu Y.-X."/>
            <person name="Yu L.-H."/>
            <person name="Chen D.-F."/>
            <person name="Zhang G.-Q."/>
        </authorList>
    </citation>
    <scope>NUCLEOTIDE SEQUENCE</scope>
    <source>
        <tissue evidence="2">Leaf</tissue>
    </source>
</reference>
<evidence type="ECO:0000256" key="1">
    <source>
        <dbReference type="SAM" id="Phobius"/>
    </source>
</evidence>
<sequence length="108" mass="11814">MALSTPVTSVPGYQDQASVNSYHSSGSIGLFIAVMFVIIVLAVLSCIFGRVCASEMAEGPDSSYDCLSWVRRSYQRSRCGFSYCIMREAKLDLRVKEGSQFSPPSSQP</sequence>
<dbReference type="PANTHER" id="PTHR33429:SF23">
    <property type="entry name" value="OS02G0709350 PROTEIN"/>
    <property type="match status" value="1"/>
</dbReference>
<dbReference type="AlphaFoldDB" id="A0A8T3BXF9"/>